<sequence length="76" mass="8025">MLKRVEIDGLHRIDPPTQPPLEPAMNANRNTTRLFSAVASLAMTFTLLSSMLGLASHEQAASAGLLAQAPAAAWLA</sequence>
<dbReference type="EMBL" id="BAAAEW010000004">
    <property type="protein sequence ID" value="GAA0744590.1"/>
    <property type="molecule type" value="Genomic_DNA"/>
</dbReference>
<evidence type="ECO:0000313" key="4">
    <source>
        <dbReference type="Proteomes" id="UP001500279"/>
    </source>
</evidence>
<feature type="compositionally biased region" description="Basic and acidic residues" evidence="1">
    <location>
        <begin position="1"/>
        <end position="14"/>
    </location>
</feature>
<proteinExistence type="predicted"/>
<evidence type="ECO:0000256" key="1">
    <source>
        <dbReference type="SAM" id="MobiDB-lite"/>
    </source>
</evidence>
<dbReference type="Proteomes" id="UP001500279">
    <property type="component" value="Unassembled WGS sequence"/>
</dbReference>
<keyword evidence="4" id="KW-1185">Reference proteome</keyword>
<feature type="transmembrane region" description="Helical" evidence="2">
    <location>
        <begin position="34"/>
        <end position="55"/>
    </location>
</feature>
<keyword evidence="2" id="KW-1133">Transmembrane helix</keyword>
<gene>
    <name evidence="3" type="ORF">GCM10009107_10270</name>
</gene>
<name>A0ABN1JQE3_9BURK</name>
<evidence type="ECO:0000313" key="3">
    <source>
        <dbReference type="EMBL" id="GAA0744590.1"/>
    </source>
</evidence>
<reference evidence="3 4" key="1">
    <citation type="journal article" date="2019" name="Int. J. Syst. Evol. Microbiol.">
        <title>The Global Catalogue of Microorganisms (GCM) 10K type strain sequencing project: providing services to taxonomists for standard genome sequencing and annotation.</title>
        <authorList>
            <consortium name="The Broad Institute Genomics Platform"/>
            <consortium name="The Broad Institute Genome Sequencing Center for Infectious Disease"/>
            <person name="Wu L."/>
            <person name="Ma J."/>
        </authorList>
    </citation>
    <scope>NUCLEOTIDE SEQUENCE [LARGE SCALE GENOMIC DNA]</scope>
    <source>
        <strain evidence="3 4">JCM 15503</strain>
    </source>
</reference>
<protein>
    <submittedName>
        <fullName evidence="3">Uncharacterized protein</fullName>
    </submittedName>
</protein>
<organism evidence="3 4">
    <name type="scientific">Ideonella azotifigens</name>
    <dbReference type="NCBI Taxonomy" id="513160"/>
    <lineage>
        <taxon>Bacteria</taxon>
        <taxon>Pseudomonadati</taxon>
        <taxon>Pseudomonadota</taxon>
        <taxon>Betaproteobacteria</taxon>
        <taxon>Burkholderiales</taxon>
        <taxon>Sphaerotilaceae</taxon>
        <taxon>Ideonella</taxon>
    </lineage>
</organism>
<keyword evidence="2" id="KW-0812">Transmembrane</keyword>
<feature type="region of interest" description="Disordered" evidence="1">
    <location>
        <begin position="1"/>
        <end position="26"/>
    </location>
</feature>
<keyword evidence="2" id="KW-0472">Membrane</keyword>
<accession>A0ABN1JQE3</accession>
<comment type="caution">
    <text evidence="3">The sequence shown here is derived from an EMBL/GenBank/DDBJ whole genome shotgun (WGS) entry which is preliminary data.</text>
</comment>
<evidence type="ECO:0000256" key="2">
    <source>
        <dbReference type="SAM" id="Phobius"/>
    </source>
</evidence>